<feature type="compositionally biased region" description="Basic and acidic residues" evidence="1">
    <location>
        <begin position="89"/>
        <end position="111"/>
    </location>
</feature>
<feature type="compositionally biased region" description="Gly residues" evidence="1">
    <location>
        <begin position="346"/>
        <end position="355"/>
    </location>
</feature>
<keyword evidence="4" id="KW-1185">Reference proteome</keyword>
<feature type="region of interest" description="Disordered" evidence="1">
    <location>
        <begin position="522"/>
        <end position="567"/>
    </location>
</feature>
<feature type="compositionally biased region" description="Polar residues" evidence="1">
    <location>
        <begin position="114"/>
        <end position="124"/>
    </location>
</feature>
<dbReference type="STRING" id="1569628.A0A316UNX1"/>
<evidence type="ECO:0000259" key="2">
    <source>
        <dbReference type="PROSITE" id="PS50828"/>
    </source>
</evidence>
<dbReference type="PANTHER" id="PTHR46535:SF1">
    <property type="entry name" value="NEDD4-BINDING PROTEIN 2"/>
    <property type="match status" value="1"/>
</dbReference>
<dbReference type="AlphaFoldDB" id="A0A316UNX1"/>
<feature type="compositionally biased region" description="Low complexity" evidence="1">
    <location>
        <begin position="194"/>
        <end position="213"/>
    </location>
</feature>
<evidence type="ECO:0000256" key="1">
    <source>
        <dbReference type="SAM" id="MobiDB-lite"/>
    </source>
</evidence>
<gene>
    <name evidence="3" type="ORF">BDZ90DRAFT_232550</name>
</gene>
<organism evidence="3 4">
    <name type="scientific">Jaminaea rosea</name>
    <dbReference type="NCBI Taxonomy" id="1569628"/>
    <lineage>
        <taxon>Eukaryota</taxon>
        <taxon>Fungi</taxon>
        <taxon>Dikarya</taxon>
        <taxon>Basidiomycota</taxon>
        <taxon>Ustilaginomycotina</taxon>
        <taxon>Exobasidiomycetes</taxon>
        <taxon>Microstromatales</taxon>
        <taxon>Microstromatales incertae sedis</taxon>
        <taxon>Jaminaea</taxon>
    </lineage>
</organism>
<proteinExistence type="predicted"/>
<dbReference type="RefSeq" id="XP_025361581.1">
    <property type="nucleotide sequence ID" value="XM_025506297.1"/>
</dbReference>
<sequence>MPPDHEEDEQGSLQERLEAIYCPPLDPSLVAAIAHDEGQTLQSAREVLDALARSARDEEEQTEEAVFGSEGEAATAPPRESVVPDESQEERIERMLDEFHLGEEFDQEKGKGHTASSRSKTGGTASRRREKWSKLSSSDNKSSSPASSEQSSPDTTGDTQAEEEGEASTSRTSLDDLSDREFPPYDEVASKLHSSSSSTSTTSSPPSSSNSNNEDPLDFLSHAFPTRTRAFLSETLQDCRRDVGVAIDTLMAIDMVEREEGDAAAEAMLRSSELADMSRSPSSSSSSSSTGGGLNFEALADGTRAVKGKKGRALRRKALEEKLRASGGEVPVGKAGLTKVTLGDVRQGGGGGGGSRPTSGSARKSGEAAGAASRGKDDFAGLSDREIAERLAKEEDPEAGEPVKDNQWLLTSSVLSQISVLLSLPPTQATSTYNASGFNLHIAVGRLIDSAASSYPTLQSLDKAGAAPEGTAQRIVESLASLSGKSRESAALCLRATKGRQDATLDLLNLVDVVREAAAGEKPDELDPLGKLRHPTPAADEAKRQRDGALASQQGLSSTTSNVDPRPGEVVDLAAMERARRAGGFSRAAAAGGSGVVPTGQAKAMASLRDGTAPVAVSFPPSAGATTGSAGLSEATQSLLAGVGGGGGGDTIRYDSRAPTAREREKRIAHAQGMAADYRLRRDRCLQQAGNAWRSTPGGKDRGAAFYYADEARRLEGKGRAWQLRAAEELVAYRRGKPSAYGHAGQGGVVDLHGVTVREALSIVSEELNVWWSRPSGAGVGVGQGRREALTIVTGAGRHSPNQVAILTPSVAKYLQREGWRADVDRQRGVIVVRGRV</sequence>
<feature type="region of interest" description="Disordered" evidence="1">
    <location>
        <begin position="329"/>
        <end position="380"/>
    </location>
</feature>
<dbReference type="OrthoDB" id="4080456at2759"/>
<dbReference type="PROSITE" id="PS50828">
    <property type="entry name" value="SMR"/>
    <property type="match status" value="1"/>
</dbReference>
<accession>A0A316UNX1</accession>
<dbReference type="InterPro" id="IPR036063">
    <property type="entry name" value="Smr_dom_sf"/>
</dbReference>
<dbReference type="GO" id="GO:0004519">
    <property type="term" value="F:endonuclease activity"/>
    <property type="evidence" value="ECO:0007669"/>
    <property type="project" value="TreeGrafter"/>
</dbReference>
<dbReference type="InterPro" id="IPR052772">
    <property type="entry name" value="Endo/PolyKinase_Domain-Protein"/>
</dbReference>
<protein>
    <recommendedName>
        <fullName evidence="2">Smr domain-containing protein</fullName>
    </recommendedName>
</protein>
<feature type="compositionally biased region" description="Low complexity" evidence="1">
    <location>
        <begin position="278"/>
        <end position="289"/>
    </location>
</feature>
<dbReference type="InterPro" id="IPR002625">
    <property type="entry name" value="Smr_dom"/>
</dbReference>
<dbReference type="SUPFAM" id="SSF160443">
    <property type="entry name" value="SMR domain-like"/>
    <property type="match status" value="1"/>
</dbReference>
<evidence type="ECO:0000313" key="4">
    <source>
        <dbReference type="Proteomes" id="UP000245884"/>
    </source>
</evidence>
<dbReference type="SMART" id="SM00463">
    <property type="entry name" value="SMR"/>
    <property type="match status" value="1"/>
</dbReference>
<dbReference type="Gene3D" id="3.30.1370.110">
    <property type="match status" value="1"/>
</dbReference>
<dbReference type="Proteomes" id="UP000245884">
    <property type="component" value="Unassembled WGS sequence"/>
</dbReference>
<name>A0A316UNX1_9BASI</name>
<dbReference type="GeneID" id="37028120"/>
<dbReference type="PANTHER" id="PTHR46535">
    <property type="entry name" value="NEDD4-BINDING PROTEIN 2"/>
    <property type="match status" value="1"/>
</dbReference>
<feature type="compositionally biased region" description="Basic and acidic residues" evidence="1">
    <location>
        <begin position="173"/>
        <end position="183"/>
    </location>
</feature>
<feature type="region of interest" description="Disordered" evidence="1">
    <location>
        <begin position="273"/>
        <end position="296"/>
    </location>
</feature>
<feature type="domain" description="Smr" evidence="2">
    <location>
        <begin position="750"/>
        <end position="836"/>
    </location>
</feature>
<feature type="region of interest" description="Disordered" evidence="1">
    <location>
        <begin position="53"/>
        <end position="220"/>
    </location>
</feature>
<feature type="compositionally biased region" description="Polar residues" evidence="1">
    <location>
        <begin position="551"/>
        <end position="563"/>
    </location>
</feature>
<evidence type="ECO:0000313" key="3">
    <source>
        <dbReference type="EMBL" id="PWN26969.1"/>
    </source>
</evidence>
<dbReference type="EMBL" id="KZ819669">
    <property type="protein sequence ID" value="PWN26969.1"/>
    <property type="molecule type" value="Genomic_DNA"/>
</dbReference>
<reference evidence="3 4" key="1">
    <citation type="journal article" date="2018" name="Mol. Biol. Evol.">
        <title>Broad Genomic Sampling Reveals a Smut Pathogenic Ancestry of the Fungal Clade Ustilaginomycotina.</title>
        <authorList>
            <person name="Kijpornyongpan T."/>
            <person name="Mondo S.J."/>
            <person name="Barry K."/>
            <person name="Sandor L."/>
            <person name="Lee J."/>
            <person name="Lipzen A."/>
            <person name="Pangilinan J."/>
            <person name="LaButti K."/>
            <person name="Hainaut M."/>
            <person name="Henrissat B."/>
            <person name="Grigoriev I.V."/>
            <person name="Spatafora J.W."/>
            <person name="Aime M.C."/>
        </authorList>
    </citation>
    <scope>NUCLEOTIDE SEQUENCE [LARGE SCALE GENOMIC DNA]</scope>
    <source>
        <strain evidence="3 4">MCA 5214</strain>
    </source>
</reference>
<feature type="compositionally biased region" description="Low complexity" evidence="1">
    <location>
        <begin position="134"/>
        <end position="152"/>
    </location>
</feature>
<dbReference type="GO" id="GO:0005634">
    <property type="term" value="C:nucleus"/>
    <property type="evidence" value="ECO:0007669"/>
    <property type="project" value="TreeGrafter"/>
</dbReference>